<gene>
    <name evidence="4" type="ORF">CUN48_01485</name>
</gene>
<evidence type="ECO:0000259" key="3">
    <source>
        <dbReference type="SMART" id="SM00858"/>
    </source>
</evidence>
<dbReference type="PANTHER" id="PTHR30536">
    <property type="entry name" value="ALTRONATE/GALACTARATE DEHYDRATASE"/>
    <property type="match status" value="1"/>
</dbReference>
<dbReference type="Gene3D" id="2.30.130.110">
    <property type="match status" value="1"/>
</dbReference>
<name>A0A2M8QGI0_9CHLR</name>
<dbReference type="InterPro" id="IPR007392">
    <property type="entry name" value="GD_AH_second"/>
</dbReference>
<dbReference type="CDD" id="cd11613">
    <property type="entry name" value="SAF_AH_GD"/>
    <property type="match status" value="1"/>
</dbReference>
<comment type="caution">
    <text evidence="4">The sequence shown here is derived from an EMBL/GenBank/DDBJ whole genome shotgun (WGS) entry which is preliminary data.</text>
</comment>
<dbReference type="Pfam" id="PF08666">
    <property type="entry name" value="SAF"/>
    <property type="match status" value="1"/>
</dbReference>
<dbReference type="GO" id="GO:0019698">
    <property type="term" value="P:D-galacturonate catabolic process"/>
    <property type="evidence" value="ECO:0007669"/>
    <property type="project" value="TreeGrafter"/>
</dbReference>
<dbReference type="AlphaFoldDB" id="A0A2M8QGI0"/>
<dbReference type="EMBL" id="PGTN01000005">
    <property type="protein sequence ID" value="PJF48852.1"/>
    <property type="molecule type" value="Genomic_DNA"/>
</dbReference>
<evidence type="ECO:0000256" key="1">
    <source>
        <dbReference type="ARBA" id="ARBA00010986"/>
    </source>
</evidence>
<dbReference type="InterPro" id="IPR052172">
    <property type="entry name" value="UxaA_altronate/galactarate_dh"/>
</dbReference>
<protein>
    <submittedName>
        <fullName evidence="4">Galactonate dehydratase</fullName>
    </submittedName>
</protein>
<accession>A0A2M8QGI0</accession>
<comment type="similarity">
    <text evidence="1">Belongs to the UxaA family.</text>
</comment>
<dbReference type="InterPro" id="IPR044144">
    <property type="entry name" value="SAF_UxaA/GarD"/>
</dbReference>
<dbReference type="InterPro" id="IPR013974">
    <property type="entry name" value="SAF"/>
</dbReference>
<evidence type="ECO:0000256" key="2">
    <source>
        <dbReference type="ARBA" id="ARBA00023239"/>
    </source>
</evidence>
<dbReference type="InterPro" id="IPR048332">
    <property type="entry name" value="GD_AH_C"/>
</dbReference>
<dbReference type="Pfam" id="PF04295">
    <property type="entry name" value="GD_AH_second"/>
    <property type="match status" value="1"/>
</dbReference>
<reference evidence="4 5" key="1">
    <citation type="submission" date="2017-11" db="EMBL/GenBank/DDBJ databases">
        <title>Evolution of Phototrophy in the Chloroflexi Phylum Driven by Horizontal Gene Transfer.</title>
        <authorList>
            <person name="Ward L.M."/>
            <person name="Hemp J."/>
            <person name="Shih P.M."/>
            <person name="Mcglynn S.E."/>
            <person name="Fischer W."/>
        </authorList>
    </citation>
    <scope>NUCLEOTIDE SEQUENCE [LARGE SCALE GENOMIC DNA]</scope>
    <source>
        <strain evidence="4">JP3_7</strain>
    </source>
</reference>
<sequence length="555" mass="59205">MTAIDLLSPAGPNPLPFDDVAVQLHPDDDVAIAKVNLAAGTTILGTRHGASLRLPALIPSGHKFAIREVKQGRPVRRYGQVIGFATCDIALGDHVHVHNLAVGVETRDRVSLQTRFDQDYAFGADVRPVALVPEAERRRFMGYRRADGRVGTRNYIAVIGTVNCSAHTVRRIAHHFTAERLSDFPNVDGVIAIAHGFGCATRVGGEDYILLQRTLAGIAAHPNVGGYVLVGLGCEVNQIGALVENYHLAIKEAPAMRSVNPQPAMAGAPRLAPPSLTIQDTGGVRKTIEAGIAMVEALLPVVNQYRREPTPISELTVALQCGGSDGWSGVTANPVLGMVSDEIVRQGGSVVLAETPEIYGAEHLLTRRAVSREVGEKLIRKIRWWEQHAAKHGVEIDNNPSHGNKAGGLTTIYEKSLGAVAKAGTTPLVDVVDYAEPITHQGFTFMDTPGYDPVGATGQVAGGCNLIVFTTGRGSCFGFKPAPSIKVVSNSATYRRMEEDMDINAGKVLEGVPMQVVADELLDYVIAVASGKPSKSEAQGIGEEEFQPWNLGGIL</sequence>
<keyword evidence="2" id="KW-0456">Lyase</keyword>
<dbReference type="SMART" id="SM00858">
    <property type="entry name" value="SAF"/>
    <property type="match status" value="1"/>
</dbReference>
<proteinExistence type="inferred from homology"/>
<evidence type="ECO:0000313" key="5">
    <source>
        <dbReference type="Proteomes" id="UP000230790"/>
    </source>
</evidence>
<organism evidence="4 5">
    <name type="scientific">Candidatus Thermofonsia Clade 3 bacterium</name>
    <dbReference type="NCBI Taxonomy" id="2364212"/>
    <lineage>
        <taxon>Bacteria</taxon>
        <taxon>Bacillati</taxon>
        <taxon>Chloroflexota</taxon>
        <taxon>Candidatus Thermofontia</taxon>
        <taxon>Candidatus Thermofonsia Clade 3</taxon>
    </lineage>
</organism>
<dbReference type="Pfam" id="PF20629">
    <property type="entry name" value="GD_AH_C"/>
    <property type="match status" value="1"/>
</dbReference>
<dbReference type="GO" id="GO:0016829">
    <property type="term" value="F:lyase activity"/>
    <property type="evidence" value="ECO:0007669"/>
    <property type="project" value="UniProtKB-KW"/>
</dbReference>
<evidence type="ECO:0000313" key="4">
    <source>
        <dbReference type="EMBL" id="PJF48852.1"/>
    </source>
</evidence>
<dbReference type="Proteomes" id="UP000230790">
    <property type="component" value="Unassembled WGS sequence"/>
</dbReference>
<feature type="domain" description="SAF" evidence="3">
    <location>
        <begin position="28"/>
        <end position="101"/>
    </location>
</feature>
<dbReference type="PANTHER" id="PTHR30536:SF5">
    <property type="entry name" value="ALTRONATE DEHYDRATASE"/>
    <property type="match status" value="1"/>
</dbReference>